<dbReference type="PANTHER" id="PTHR11609:SF5">
    <property type="entry name" value="PHOSPHORIBOSYLAMINOIMIDAZOLE CARBOXYLASE"/>
    <property type="match status" value="1"/>
</dbReference>
<evidence type="ECO:0000313" key="7">
    <source>
        <dbReference type="Proteomes" id="UP000306102"/>
    </source>
</evidence>
<feature type="domain" description="ATP-grasp fold ATP-dependent carboxylate-amine ligase-type" evidence="4">
    <location>
        <begin position="84"/>
        <end position="129"/>
    </location>
</feature>
<evidence type="ECO:0000313" key="6">
    <source>
        <dbReference type="EMBL" id="THG03147.1"/>
    </source>
</evidence>
<comment type="caution">
    <text evidence="6">The sequence shown here is derived from an EMBL/GenBank/DDBJ whole genome shotgun (WGS) entry which is preliminary data.</text>
</comment>
<dbReference type="Gene3D" id="3.30.1490.20">
    <property type="entry name" value="ATP-grasp fold, A domain"/>
    <property type="match status" value="1"/>
</dbReference>
<organism evidence="6 7">
    <name type="scientific">Camellia sinensis var. sinensis</name>
    <name type="common">China tea</name>
    <dbReference type="NCBI Taxonomy" id="542762"/>
    <lineage>
        <taxon>Eukaryota</taxon>
        <taxon>Viridiplantae</taxon>
        <taxon>Streptophyta</taxon>
        <taxon>Embryophyta</taxon>
        <taxon>Tracheophyta</taxon>
        <taxon>Spermatophyta</taxon>
        <taxon>Magnoliopsida</taxon>
        <taxon>eudicotyledons</taxon>
        <taxon>Gunneridae</taxon>
        <taxon>Pentapetalae</taxon>
        <taxon>asterids</taxon>
        <taxon>Ericales</taxon>
        <taxon>Theaceae</taxon>
        <taxon>Camellia</taxon>
    </lineage>
</organism>
<evidence type="ECO:0000256" key="2">
    <source>
        <dbReference type="ARBA" id="ARBA00022840"/>
    </source>
</evidence>
<dbReference type="SUPFAM" id="SSF56059">
    <property type="entry name" value="Glutathione synthetase ATP-binding domain-like"/>
    <property type="match status" value="1"/>
</dbReference>
<dbReference type="Pfam" id="PF02222">
    <property type="entry name" value="ATP-grasp"/>
    <property type="match status" value="1"/>
</dbReference>
<keyword evidence="7" id="KW-1185">Reference proteome</keyword>
<dbReference type="STRING" id="542762.A0A4V6RY85"/>
<dbReference type="Gene3D" id="3.40.50.20">
    <property type="match status" value="1"/>
</dbReference>
<dbReference type="AlphaFoldDB" id="A0A4V6RY85"/>
<dbReference type="InterPro" id="IPR003135">
    <property type="entry name" value="ATP-grasp_carboxylate-amine"/>
</dbReference>
<dbReference type="InterPro" id="IPR016185">
    <property type="entry name" value="PreATP-grasp_dom_sf"/>
</dbReference>
<dbReference type="SUPFAM" id="SSF52440">
    <property type="entry name" value="PreATP-grasp domain"/>
    <property type="match status" value="1"/>
</dbReference>
<proteinExistence type="predicted"/>
<keyword evidence="2" id="KW-0067">ATP-binding</keyword>
<feature type="domain" description="PurT/PurK-like preATP-grasp" evidence="5">
    <location>
        <begin position="1"/>
        <end position="63"/>
    </location>
</feature>
<gene>
    <name evidence="6" type="ORF">TEA_001714</name>
</gene>
<dbReference type="InterPro" id="IPR013815">
    <property type="entry name" value="ATP_grasp_subdomain_1"/>
</dbReference>
<dbReference type="Proteomes" id="UP000306102">
    <property type="component" value="Unassembled WGS sequence"/>
</dbReference>
<sequence>MLCQAASQLAIKVIVLDLMENCPASSLSHYHMVGSYDDSAMVQEFAKRCGVLTVEIEHVDVDKFLQKVHFRVMAFHVLILCRQIYDFESAKRAGELFGYPLMIKSRRLAYDGHGNAAAKSEEETASAANVDVDLICQFLLSHCLRCTESFMRENVMEEMRQLQPDDENKQKMLDILKRFHSEEEMDNMDEDVISASICLRGMRGDWRALPTVGILMMDGLGPTLTAM</sequence>
<dbReference type="InterPro" id="IPR054350">
    <property type="entry name" value="PurT/PurK_preATP-grasp"/>
</dbReference>
<dbReference type="GO" id="GO:0005524">
    <property type="term" value="F:ATP binding"/>
    <property type="evidence" value="ECO:0007669"/>
    <property type="project" value="UniProtKB-KW"/>
</dbReference>
<reference evidence="6 7" key="1">
    <citation type="journal article" date="2018" name="Proc. Natl. Acad. Sci. U.S.A.">
        <title>Draft genome sequence of Camellia sinensis var. sinensis provides insights into the evolution of the tea genome and tea quality.</title>
        <authorList>
            <person name="Wei C."/>
            <person name="Yang H."/>
            <person name="Wang S."/>
            <person name="Zhao J."/>
            <person name="Liu C."/>
            <person name="Gao L."/>
            <person name="Xia E."/>
            <person name="Lu Y."/>
            <person name="Tai Y."/>
            <person name="She G."/>
            <person name="Sun J."/>
            <person name="Cao H."/>
            <person name="Tong W."/>
            <person name="Gao Q."/>
            <person name="Li Y."/>
            <person name="Deng W."/>
            <person name="Jiang X."/>
            <person name="Wang W."/>
            <person name="Chen Q."/>
            <person name="Zhang S."/>
            <person name="Li H."/>
            <person name="Wu J."/>
            <person name="Wang P."/>
            <person name="Li P."/>
            <person name="Shi C."/>
            <person name="Zheng F."/>
            <person name="Jian J."/>
            <person name="Huang B."/>
            <person name="Shan D."/>
            <person name="Shi M."/>
            <person name="Fang C."/>
            <person name="Yue Y."/>
            <person name="Li F."/>
            <person name="Li D."/>
            <person name="Wei S."/>
            <person name="Han B."/>
            <person name="Jiang C."/>
            <person name="Yin Y."/>
            <person name="Xia T."/>
            <person name="Zhang Z."/>
            <person name="Bennetzen J.L."/>
            <person name="Zhao S."/>
            <person name="Wan X."/>
        </authorList>
    </citation>
    <scope>NUCLEOTIDE SEQUENCE [LARGE SCALE GENOMIC DNA]</scope>
    <source>
        <strain evidence="7">cv. Shuchazao</strain>
        <tissue evidence="6">Leaf</tissue>
    </source>
</reference>
<keyword evidence="1" id="KW-0547">Nucleotide-binding</keyword>
<comment type="pathway">
    <text evidence="3">Purine metabolism.</text>
</comment>
<protein>
    <submittedName>
        <fullName evidence="6">Uncharacterized protein</fullName>
    </submittedName>
</protein>
<name>A0A4V6RY85_CAMSN</name>
<evidence type="ECO:0000259" key="4">
    <source>
        <dbReference type="Pfam" id="PF02222"/>
    </source>
</evidence>
<dbReference type="EMBL" id="SDRB02011033">
    <property type="protein sequence ID" value="THG03147.1"/>
    <property type="molecule type" value="Genomic_DNA"/>
</dbReference>
<dbReference type="GO" id="GO:0009507">
    <property type="term" value="C:chloroplast"/>
    <property type="evidence" value="ECO:0007669"/>
    <property type="project" value="TreeGrafter"/>
</dbReference>
<evidence type="ECO:0000259" key="5">
    <source>
        <dbReference type="Pfam" id="PF22660"/>
    </source>
</evidence>
<evidence type="ECO:0000256" key="1">
    <source>
        <dbReference type="ARBA" id="ARBA00022741"/>
    </source>
</evidence>
<accession>A0A4V6RY85</accession>
<dbReference type="Pfam" id="PF22660">
    <property type="entry name" value="RS_preATP-grasp-like"/>
    <property type="match status" value="1"/>
</dbReference>
<evidence type="ECO:0000256" key="3">
    <source>
        <dbReference type="ARBA" id="ARBA00025704"/>
    </source>
</evidence>
<dbReference type="PANTHER" id="PTHR11609">
    <property type="entry name" value="PURINE BIOSYNTHESIS PROTEIN 6/7, PUR6/7"/>
    <property type="match status" value="1"/>
</dbReference>